<protein>
    <submittedName>
        <fullName evidence="12">ABC transporter ATP-binding protein</fullName>
    </submittedName>
</protein>
<dbReference type="PANTHER" id="PTHR43394:SF1">
    <property type="entry name" value="ATP-BINDING CASSETTE SUB-FAMILY B MEMBER 10, MITOCHONDRIAL"/>
    <property type="match status" value="1"/>
</dbReference>
<evidence type="ECO:0000313" key="12">
    <source>
        <dbReference type="EMBL" id="MET1490931.1"/>
    </source>
</evidence>
<dbReference type="PROSITE" id="PS50893">
    <property type="entry name" value="ABC_TRANSPORTER_2"/>
    <property type="match status" value="1"/>
</dbReference>
<feature type="transmembrane region" description="Helical" evidence="9">
    <location>
        <begin position="76"/>
        <end position="98"/>
    </location>
</feature>
<evidence type="ECO:0000256" key="7">
    <source>
        <dbReference type="ARBA" id="ARBA00023136"/>
    </source>
</evidence>
<evidence type="ECO:0000256" key="1">
    <source>
        <dbReference type="ARBA" id="ARBA00004651"/>
    </source>
</evidence>
<dbReference type="InterPro" id="IPR039421">
    <property type="entry name" value="Type_1_exporter"/>
</dbReference>
<evidence type="ECO:0000259" key="11">
    <source>
        <dbReference type="PROSITE" id="PS50929"/>
    </source>
</evidence>
<keyword evidence="5 12" id="KW-0067">ATP-binding</keyword>
<reference evidence="12 13" key="1">
    <citation type="submission" date="2024-07" db="EMBL/GenBank/DDBJ databases">
        <title>Uliginosibacterium paludis KCTC:42655.</title>
        <authorList>
            <person name="Kim M.K."/>
        </authorList>
    </citation>
    <scope>NUCLEOTIDE SEQUENCE [LARGE SCALE GENOMIC DNA]</scope>
    <source>
        <strain evidence="12 13">KCTC 42655</strain>
    </source>
</reference>
<keyword evidence="6 9" id="KW-1133">Transmembrane helix</keyword>
<name>A0ABV2CSP5_9RHOO</name>
<dbReference type="PROSITE" id="PS50929">
    <property type="entry name" value="ABC_TM1F"/>
    <property type="match status" value="1"/>
</dbReference>
<keyword evidence="4" id="KW-0547">Nucleotide-binding</keyword>
<organism evidence="12 13">
    <name type="scientific">Uliginosibacterium paludis</name>
    <dbReference type="NCBI Taxonomy" id="1615952"/>
    <lineage>
        <taxon>Bacteria</taxon>
        <taxon>Pseudomonadati</taxon>
        <taxon>Pseudomonadota</taxon>
        <taxon>Betaproteobacteria</taxon>
        <taxon>Rhodocyclales</taxon>
        <taxon>Zoogloeaceae</taxon>
        <taxon>Uliginosibacterium</taxon>
    </lineage>
</organism>
<dbReference type="RefSeq" id="WP_345924772.1">
    <property type="nucleotide sequence ID" value="NZ_JBDIVF010000002.1"/>
</dbReference>
<dbReference type="GO" id="GO:0005524">
    <property type="term" value="F:ATP binding"/>
    <property type="evidence" value="ECO:0007669"/>
    <property type="project" value="UniProtKB-KW"/>
</dbReference>
<feature type="domain" description="ABC transporter" evidence="10">
    <location>
        <begin position="357"/>
        <end position="591"/>
    </location>
</feature>
<keyword evidence="3 9" id="KW-0812">Transmembrane</keyword>
<dbReference type="InterPro" id="IPR003439">
    <property type="entry name" value="ABC_transporter-like_ATP-bd"/>
</dbReference>
<dbReference type="Pfam" id="PF00005">
    <property type="entry name" value="ABC_tran"/>
    <property type="match status" value="1"/>
</dbReference>
<proteinExistence type="predicted"/>
<sequence>MTTQTSFRRAADAPALPTGTLAFVLRALHAFRRPYAAMVLFEALSSGCAILMPYVLSRIIRTVTATPAPGASQWAALSGPLMLFVGLAVAEVVLGRIVGAIQIRTGPRIRQGVARALYHYLQHHSHRYMSNNFAGALAHRISETSMGTLQLLWIAATEFWPIFISLSVATVLLFRAHVELGLFSLGWSVAFIACAFWLARSCQPYAFKGAAARSETTGVMVDSITNSFSVRLFARMKHERENLDQRLEAEYRTIRVSSEYAERIRWFQFSAAAALKVGMLWFALRLWSSGHIAVGDFVMAVSLSLLLINEARNLARRLLEFFDHAGNVAHGVRTLVCEHELVDAPQAQARAITQGHIRFEDVSFGYTPGKPVFEHLSVDIPAGQRVGLVGLSGSGKSSFVSLLLRLYDVQAGTIRIDGMPITDLTQDALRSQIGLIPQDPSLFHRSLRENIRYGRPEADDADVIEAARKALADEFIQALPEGYEAFVGERGVKLSGGQRQRIAIARVILKDAPVLVLDEATSALDSLTEQAIQQALDKAMRGKTVIVVAHRLSTIAHLDRILVFDAGRIVEDGSHAELLARHGAYWRLWSRQAGGFLPQVSAPPDTAPAAEGELPEREPEPEDEPPPHLPG</sequence>
<evidence type="ECO:0000256" key="5">
    <source>
        <dbReference type="ARBA" id="ARBA00022840"/>
    </source>
</evidence>
<evidence type="ECO:0000256" key="4">
    <source>
        <dbReference type="ARBA" id="ARBA00022741"/>
    </source>
</evidence>
<gene>
    <name evidence="12" type="ORF">ABVT11_13925</name>
</gene>
<evidence type="ECO:0000256" key="3">
    <source>
        <dbReference type="ARBA" id="ARBA00022692"/>
    </source>
</evidence>
<feature type="domain" description="ABC transmembrane type-1" evidence="11">
    <location>
        <begin position="36"/>
        <end position="316"/>
    </location>
</feature>
<dbReference type="SUPFAM" id="SSF90123">
    <property type="entry name" value="ABC transporter transmembrane region"/>
    <property type="match status" value="1"/>
</dbReference>
<dbReference type="Gene3D" id="3.40.50.300">
    <property type="entry name" value="P-loop containing nucleotide triphosphate hydrolases"/>
    <property type="match status" value="1"/>
</dbReference>
<dbReference type="InterPro" id="IPR017871">
    <property type="entry name" value="ABC_transporter-like_CS"/>
</dbReference>
<dbReference type="InterPro" id="IPR036640">
    <property type="entry name" value="ABC1_TM_sf"/>
</dbReference>
<dbReference type="PANTHER" id="PTHR43394">
    <property type="entry name" value="ATP-DEPENDENT PERMEASE MDL1, MITOCHONDRIAL"/>
    <property type="match status" value="1"/>
</dbReference>
<evidence type="ECO:0000259" key="10">
    <source>
        <dbReference type="PROSITE" id="PS50893"/>
    </source>
</evidence>
<feature type="transmembrane region" description="Helical" evidence="9">
    <location>
        <begin position="151"/>
        <end position="174"/>
    </location>
</feature>
<feature type="region of interest" description="Disordered" evidence="8">
    <location>
        <begin position="597"/>
        <end position="631"/>
    </location>
</feature>
<evidence type="ECO:0000256" key="8">
    <source>
        <dbReference type="SAM" id="MobiDB-lite"/>
    </source>
</evidence>
<dbReference type="InterPro" id="IPR011527">
    <property type="entry name" value="ABC1_TM_dom"/>
</dbReference>
<dbReference type="EMBL" id="JBEWLZ010000008">
    <property type="protein sequence ID" value="MET1490931.1"/>
    <property type="molecule type" value="Genomic_DNA"/>
</dbReference>
<feature type="transmembrane region" description="Helical" evidence="9">
    <location>
        <begin position="35"/>
        <end position="56"/>
    </location>
</feature>
<evidence type="ECO:0000256" key="2">
    <source>
        <dbReference type="ARBA" id="ARBA00022475"/>
    </source>
</evidence>
<keyword evidence="2" id="KW-1003">Cell membrane</keyword>
<evidence type="ECO:0000256" key="9">
    <source>
        <dbReference type="SAM" id="Phobius"/>
    </source>
</evidence>
<dbReference type="Pfam" id="PF00664">
    <property type="entry name" value="ABC_membrane"/>
    <property type="match status" value="1"/>
</dbReference>
<dbReference type="Gene3D" id="1.20.1560.10">
    <property type="entry name" value="ABC transporter type 1, transmembrane domain"/>
    <property type="match status" value="1"/>
</dbReference>
<dbReference type="SMART" id="SM00382">
    <property type="entry name" value="AAA"/>
    <property type="match status" value="1"/>
</dbReference>
<dbReference type="SUPFAM" id="SSF52540">
    <property type="entry name" value="P-loop containing nucleoside triphosphate hydrolases"/>
    <property type="match status" value="1"/>
</dbReference>
<dbReference type="InterPro" id="IPR027417">
    <property type="entry name" value="P-loop_NTPase"/>
</dbReference>
<dbReference type="InterPro" id="IPR003593">
    <property type="entry name" value="AAA+_ATPase"/>
</dbReference>
<keyword evidence="13" id="KW-1185">Reference proteome</keyword>
<feature type="transmembrane region" description="Helical" evidence="9">
    <location>
        <begin position="290"/>
        <end position="308"/>
    </location>
</feature>
<dbReference type="PROSITE" id="PS00211">
    <property type="entry name" value="ABC_TRANSPORTER_1"/>
    <property type="match status" value="1"/>
</dbReference>
<comment type="subcellular location">
    <subcellularLocation>
        <location evidence="1">Cell membrane</location>
        <topology evidence="1">Multi-pass membrane protein</topology>
    </subcellularLocation>
</comment>
<comment type="caution">
    <text evidence="12">The sequence shown here is derived from an EMBL/GenBank/DDBJ whole genome shotgun (WGS) entry which is preliminary data.</text>
</comment>
<evidence type="ECO:0000256" key="6">
    <source>
        <dbReference type="ARBA" id="ARBA00022989"/>
    </source>
</evidence>
<evidence type="ECO:0000313" key="13">
    <source>
        <dbReference type="Proteomes" id="UP001548590"/>
    </source>
</evidence>
<dbReference type="Proteomes" id="UP001548590">
    <property type="component" value="Unassembled WGS sequence"/>
</dbReference>
<feature type="transmembrane region" description="Helical" evidence="9">
    <location>
        <begin position="180"/>
        <end position="199"/>
    </location>
</feature>
<accession>A0ABV2CSP5</accession>
<keyword evidence="7 9" id="KW-0472">Membrane</keyword>